<comment type="caution">
    <text evidence="1">The sequence shown here is derived from an EMBL/GenBank/DDBJ whole genome shotgun (WGS) entry which is preliminary data.</text>
</comment>
<evidence type="ECO:0000313" key="2">
    <source>
        <dbReference type="Proteomes" id="UP001246858"/>
    </source>
</evidence>
<name>A0ACC6KZ71_9SPHI</name>
<reference evidence="1" key="1">
    <citation type="submission" date="2023-07" db="EMBL/GenBank/DDBJ databases">
        <title>Sorghum-associated microbial communities from plants grown in Nebraska, USA.</title>
        <authorList>
            <person name="Schachtman D."/>
        </authorList>
    </citation>
    <scope>NUCLEOTIDE SEQUENCE</scope>
    <source>
        <strain evidence="1">2697</strain>
    </source>
</reference>
<keyword evidence="2" id="KW-1185">Reference proteome</keyword>
<proteinExistence type="predicted"/>
<accession>A0ACC6KZ71</accession>
<dbReference type="EMBL" id="JAVDTF010000002">
    <property type="protein sequence ID" value="MDR6784418.1"/>
    <property type="molecule type" value="Genomic_DNA"/>
</dbReference>
<dbReference type="Proteomes" id="UP001246858">
    <property type="component" value="Unassembled WGS sequence"/>
</dbReference>
<protein>
    <submittedName>
        <fullName evidence="1">Ferric-dicitrate binding protein FerR (Iron transport regulator)</fullName>
    </submittedName>
</protein>
<organism evidence="1 2">
    <name type="scientific">Pedobacter africanus</name>
    <dbReference type="NCBI Taxonomy" id="151894"/>
    <lineage>
        <taxon>Bacteria</taxon>
        <taxon>Pseudomonadati</taxon>
        <taxon>Bacteroidota</taxon>
        <taxon>Sphingobacteriia</taxon>
        <taxon>Sphingobacteriales</taxon>
        <taxon>Sphingobacteriaceae</taxon>
        <taxon>Pedobacter</taxon>
    </lineage>
</organism>
<evidence type="ECO:0000313" key="1">
    <source>
        <dbReference type="EMBL" id="MDR6784418.1"/>
    </source>
</evidence>
<gene>
    <name evidence="1" type="ORF">J2X78_002983</name>
</gene>
<sequence length="399" mass="43576">MTKYIAKELLEKYLQGTCNEEEQAIVESWQLKELEGKTFNAKAIQVESAYKSIWKGISTKAGTGKNLELKNRPYRYLAIAATILIALSAGLFFIQGKLSDNSIAAQLAKSGQDFVPGGNKATLTLADGSRISLTDAANGNLAKQAGITVTKTQDGQLVYNVDAASDGRPHLKGLTLMNTISTPRGGQYQITLPDGSKVWLNAESSLKYPIDFNAGVRKVELTGEAYFEIAKINSPSESSGRKTERVPFIVVTDKQEVEVLGTHFNISSYSDEAVTKTTLLEGSVNVLQKSSGNSRLLKPGQQSKVSASQATPIVASPDLESEMAWKNGLFIFREEPIETIIKDLSRWYDVDISFEGKPVNVSFVGIVSRSKNISSVLKILEETGDLHFKVEGRKILIMN</sequence>